<feature type="compositionally biased region" description="Polar residues" evidence="1">
    <location>
        <begin position="205"/>
        <end position="214"/>
    </location>
</feature>
<dbReference type="EMBL" id="JALLPB020000450">
    <property type="protein sequence ID" value="KAL3809016.1"/>
    <property type="molecule type" value="Genomic_DNA"/>
</dbReference>
<dbReference type="Proteomes" id="UP001530377">
    <property type="component" value="Unassembled WGS sequence"/>
</dbReference>
<organism evidence="2 3">
    <name type="scientific">Cyclostephanos tholiformis</name>
    <dbReference type="NCBI Taxonomy" id="382380"/>
    <lineage>
        <taxon>Eukaryota</taxon>
        <taxon>Sar</taxon>
        <taxon>Stramenopiles</taxon>
        <taxon>Ochrophyta</taxon>
        <taxon>Bacillariophyta</taxon>
        <taxon>Coscinodiscophyceae</taxon>
        <taxon>Thalassiosirophycidae</taxon>
        <taxon>Stephanodiscales</taxon>
        <taxon>Stephanodiscaceae</taxon>
        <taxon>Cyclostephanos</taxon>
    </lineage>
</organism>
<feature type="region of interest" description="Disordered" evidence="1">
    <location>
        <begin position="25"/>
        <end position="110"/>
    </location>
</feature>
<evidence type="ECO:0000313" key="3">
    <source>
        <dbReference type="Proteomes" id="UP001530377"/>
    </source>
</evidence>
<feature type="region of interest" description="Disordered" evidence="1">
    <location>
        <begin position="185"/>
        <end position="214"/>
    </location>
</feature>
<sequence length="214" mass="22954">MQHRTAHRTERCRILAGDISRMIDEFPDPDGLLGSGGSARRRTNEEEGEEIQFSRRVRTGRGHCASSSSTSDEGCSDDGCSDDGPCSSTRKKSMDEAVGKRPSCGVNLEGPSATAAVDVSAVMERIRAKFKLLCTLLRTKQSFDLGKVLESGTSGREREGDDGLNRSRVDGIDAVSTILNENSESPRHVKSTYHGTPGSIAANGESFSAVGSNW</sequence>
<proteinExistence type="predicted"/>
<protein>
    <submittedName>
        <fullName evidence="2">Uncharacterized protein</fullName>
    </submittedName>
</protein>
<name>A0ABD3RC85_9STRA</name>
<keyword evidence="3" id="KW-1185">Reference proteome</keyword>
<evidence type="ECO:0000313" key="2">
    <source>
        <dbReference type="EMBL" id="KAL3809016.1"/>
    </source>
</evidence>
<accession>A0ABD3RC85</accession>
<gene>
    <name evidence="2" type="ORF">ACHAXA_000296</name>
</gene>
<dbReference type="AlphaFoldDB" id="A0ABD3RC85"/>
<reference evidence="2 3" key="1">
    <citation type="submission" date="2024-10" db="EMBL/GenBank/DDBJ databases">
        <title>Updated reference genomes for cyclostephanoid diatoms.</title>
        <authorList>
            <person name="Roberts W.R."/>
            <person name="Alverson A.J."/>
        </authorList>
    </citation>
    <scope>NUCLEOTIDE SEQUENCE [LARGE SCALE GENOMIC DNA]</scope>
    <source>
        <strain evidence="2 3">AJA228-03</strain>
    </source>
</reference>
<comment type="caution">
    <text evidence="2">The sequence shown here is derived from an EMBL/GenBank/DDBJ whole genome shotgun (WGS) entry which is preliminary data.</text>
</comment>
<evidence type="ECO:0000256" key="1">
    <source>
        <dbReference type="SAM" id="MobiDB-lite"/>
    </source>
</evidence>